<name>A0AAD4NE26_9BILA</name>
<sequence length="90" mass="9786">MSTSVWAPVITVCVCRNRPHPKHILTHTKQSIQTVRGVGNAVCVRLSARSIDSGLWRGRTKPPLWTITLLSEGLGNALKGVGETQRVSLS</sequence>
<proteinExistence type="predicted"/>
<protein>
    <submittedName>
        <fullName evidence="1">Uncharacterized protein</fullName>
    </submittedName>
</protein>
<dbReference type="EMBL" id="JAKKPZ010000004">
    <property type="protein sequence ID" value="KAI1721889.1"/>
    <property type="molecule type" value="Genomic_DNA"/>
</dbReference>
<dbReference type="Proteomes" id="UP001201812">
    <property type="component" value="Unassembled WGS sequence"/>
</dbReference>
<organism evidence="1 2">
    <name type="scientific">Ditylenchus destructor</name>
    <dbReference type="NCBI Taxonomy" id="166010"/>
    <lineage>
        <taxon>Eukaryota</taxon>
        <taxon>Metazoa</taxon>
        <taxon>Ecdysozoa</taxon>
        <taxon>Nematoda</taxon>
        <taxon>Chromadorea</taxon>
        <taxon>Rhabditida</taxon>
        <taxon>Tylenchina</taxon>
        <taxon>Tylenchomorpha</taxon>
        <taxon>Sphaerularioidea</taxon>
        <taxon>Anguinidae</taxon>
        <taxon>Anguininae</taxon>
        <taxon>Ditylenchus</taxon>
    </lineage>
</organism>
<dbReference type="AlphaFoldDB" id="A0AAD4NE26"/>
<comment type="caution">
    <text evidence="1">The sequence shown here is derived from an EMBL/GenBank/DDBJ whole genome shotgun (WGS) entry which is preliminary data.</text>
</comment>
<accession>A0AAD4NE26</accession>
<gene>
    <name evidence="1" type="ORF">DdX_04176</name>
</gene>
<evidence type="ECO:0000313" key="2">
    <source>
        <dbReference type="Proteomes" id="UP001201812"/>
    </source>
</evidence>
<reference evidence="1" key="1">
    <citation type="submission" date="2022-01" db="EMBL/GenBank/DDBJ databases">
        <title>Genome Sequence Resource for Two Populations of Ditylenchus destructor, the Migratory Endoparasitic Phytonematode.</title>
        <authorList>
            <person name="Zhang H."/>
            <person name="Lin R."/>
            <person name="Xie B."/>
        </authorList>
    </citation>
    <scope>NUCLEOTIDE SEQUENCE</scope>
    <source>
        <strain evidence="1">BazhouSP</strain>
    </source>
</reference>
<evidence type="ECO:0000313" key="1">
    <source>
        <dbReference type="EMBL" id="KAI1721889.1"/>
    </source>
</evidence>
<keyword evidence="2" id="KW-1185">Reference proteome</keyword>